<dbReference type="InterPro" id="IPR036291">
    <property type="entry name" value="NAD(P)-bd_dom_sf"/>
</dbReference>
<dbReference type="InterPro" id="IPR015422">
    <property type="entry name" value="PyrdxlP-dep_Trfase_small"/>
</dbReference>
<dbReference type="GO" id="GO:0030170">
    <property type="term" value="F:pyridoxal phosphate binding"/>
    <property type="evidence" value="ECO:0007669"/>
    <property type="project" value="InterPro"/>
</dbReference>
<dbReference type="Pfam" id="PF00202">
    <property type="entry name" value="Aminotran_3"/>
    <property type="match status" value="1"/>
</dbReference>
<dbReference type="InterPro" id="IPR015424">
    <property type="entry name" value="PyrdxlP-dep_Trfase"/>
</dbReference>
<protein>
    <recommendedName>
        <fullName evidence="4">Acetylornithine aminotransferase</fullName>
    </recommendedName>
</protein>
<reference evidence="3" key="1">
    <citation type="journal article" date="2015" name="Proc. Natl. Acad. Sci. U.S.A.">
        <title>Networks of energetic and metabolic interactions define dynamics in microbial communities.</title>
        <authorList>
            <person name="Embree M."/>
            <person name="Liu J.K."/>
            <person name="Al-Bassam M.M."/>
            <person name="Zengler K."/>
        </authorList>
    </citation>
    <scope>NUCLEOTIDE SEQUENCE</scope>
</reference>
<dbReference type="FunFam" id="3.40.640.10:FF:000004">
    <property type="entry name" value="Acetylornithine aminotransferase"/>
    <property type="match status" value="1"/>
</dbReference>
<dbReference type="GO" id="GO:0008483">
    <property type="term" value="F:transaminase activity"/>
    <property type="evidence" value="ECO:0007669"/>
    <property type="project" value="InterPro"/>
</dbReference>
<dbReference type="InterPro" id="IPR049704">
    <property type="entry name" value="Aminotrans_3_PPA_site"/>
</dbReference>
<dbReference type="CDD" id="cd00610">
    <property type="entry name" value="OAT_like"/>
    <property type="match status" value="1"/>
</dbReference>
<dbReference type="Gene3D" id="3.40.50.720">
    <property type="entry name" value="NAD(P)-binding Rossmann-like Domain"/>
    <property type="match status" value="1"/>
</dbReference>
<organism evidence="3">
    <name type="scientific">hydrocarbon metagenome</name>
    <dbReference type="NCBI Taxonomy" id="938273"/>
    <lineage>
        <taxon>unclassified sequences</taxon>
        <taxon>metagenomes</taxon>
        <taxon>ecological metagenomes</taxon>
    </lineage>
</organism>
<comment type="cofactor">
    <cofactor evidence="1">
        <name>pyridoxal 5'-phosphate</name>
        <dbReference type="ChEBI" id="CHEBI:597326"/>
    </cofactor>
</comment>
<evidence type="ECO:0000313" key="3">
    <source>
        <dbReference type="EMBL" id="KUG04493.1"/>
    </source>
</evidence>
<dbReference type="PANTHER" id="PTHR11986:SF121">
    <property type="entry name" value="BLR3010 PROTEIN"/>
    <property type="match status" value="1"/>
</dbReference>
<dbReference type="InterPro" id="IPR050103">
    <property type="entry name" value="Class-III_PLP-dep_AT"/>
</dbReference>
<keyword evidence="2" id="KW-0663">Pyridoxal phosphate</keyword>
<sequence length="892" mass="97493">MPAMQRDLLNPTLKEVLETFRLDKNYTYGRGSYLVDDEGIEYLDFIAQYGAVPFGYNPDFIWDRLEEVRTRGLPSLVQPSIPGEAIKLANMLADCTPGDLCYCTFCQSGTEAVEAAIKLARSSTGKEIVISTDNSFHGKTLGALSATGKGSYQLPFRAPAPGFIKIPFNDLQALELALQELADNTAAFIVEPVQGEGGIVTAQAGYLKGSQELCHKYGVVFIVDEIQTGLGRTGRLFACEHEGIEPDILLLAKALGGGILPIGVCISSPGVWNDDFGMLHSSTFANNQVTCSVGIAVLERLEQNNRELIQEVEAKGEYLLKKLQEIDIRYPGVIKEIRGSGLMLGVEINELTDCGSFDMTYLADCEGFTALVAGFLLNIYNIRLAPYLNSSMTLRLEPTLTITYEEMDRVTDALGIVCKILYYKDYSKLYRYLIGDYAKPENITDYRGGSRSIISSELGPGEKASEKFAFIIHYAAPEDVVLNNPSFVTYSRDEIYQLMEWQSHTKEAGLVCHMPAIRSKAGTLVEGWLIGVPFGAREIMALPREETSEVIKQAVDMGRDLGAKIVGLGALSSVVTRGGRAVQGRGTAITSGNSFTVLMAMEALVLGAQKMHIELESARGAVVGATGSIGRACALLLSEKISNIVVLGNPEHVTSSKNRLASLIRDMYQKAIQRWNDGELEGLSIWVDETARNLEAKDSNQSREYLDKLRTGNSISIDMIEEICNFLRIMQPVSSSLDIEATLPQSSLIIATSNSPEFLVFPENLSPGAVVCDVARPADVAPECYDRNDVLILEGGLVQYPDAISFGPNLGYREGVNVACLTETILLALEGDYQDYSIGSKMPLETIEYMRYLGQKHGFGLAGLKMGSKEISDREIEEIYNNSREKLAAAGV</sequence>
<dbReference type="EMBL" id="LNQE01001846">
    <property type="protein sequence ID" value="KUG04493.1"/>
    <property type="molecule type" value="Genomic_DNA"/>
</dbReference>
<gene>
    <name evidence="3" type="ORF">ASZ90_018084</name>
</gene>
<name>A0A0W8E7R2_9ZZZZ</name>
<dbReference type="AlphaFoldDB" id="A0A0W8E7R2"/>
<dbReference type="PROSITE" id="PS00600">
    <property type="entry name" value="AA_TRANSFER_CLASS_3"/>
    <property type="match status" value="1"/>
</dbReference>
<dbReference type="SUPFAM" id="SSF53383">
    <property type="entry name" value="PLP-dependent transferases"/>
    <property type="match status" value="1"/>
</dbReference>
<proteinExistence type="predicted"/>
<evidence type="ECO:0000256" key="2">
    <source>
        <dbReference type="ARBA" id="ARBA00022898"/>
    </source>
</evidence>
<dbReference type="GO" id="GO:0042802">
    <property type="term" value="F:identical protein binding"/>
    <property type="evidence" value="ECO:0007669"/>
    <property type="project" value="TreeGrafter"/>
</dbReference>
<comment type="caution">
    <text evidence="3">The sequence shown here is derived from an EMBL/GenBank/DDBJ whole genome shotgun (WGS) entry which is preliminary data.</text>
</comment>
<dbReference type="InterPro" id="IPR005814">
    <property type="entry name" value="Aminotrans_3"/>
</dbReference>
<accession>A0A0W8E7R2</accession>
<evidence type="ECO:0008006" key="4">
    <source>
        <dbReference type="Google" id="ProtNLM"/>
    </source>
</evidence>
<evidence type="ECO:0000256" key="1">
    <source>
        <dbReference type="ARBA" id="ARBA00001933"/>
    </source>
</evidence>
<dbReference type="SUPFAM" id="SSF51735">
    <property type="entry name" value="NAD(P)-binding Rossmann-fold domains"/>
    <property type="match status" value="1"/>
</dbReference>
<dbReference type="Gene3D" id="3.40.640.10">
    <property type="entry name" value="Type I PLP-dependent aspartate aminotransferase-like (Major domain)"/>
    <property type="match status" value="1"/>
</dbReference>
<dbReference type="Gene3D" id="3.90.1150.10">
    <property type="entry name" value="Aspartate Aminotransferase, domain 1"/>
    <property type="match status" value="1"/>
</dbReference>
<dbReference type="InterPro" id="IPR015421">
    <property type="entry name" value="PyrdxlP-dep_Trfase_major"/>
</dbReference>
<dbReference type="PANTHER" id="PTHR11986">
    <property type="entry name" value="AMINOTRANSFERASE CLASS III"/>
    <property type="match status" value="1"/>
</dbReference>